<evidence type="ECO:0000313" key="2">
    <source>
        <dbReference type="EMBL" id="KAF4371398.1"/>
    </source>
</evidence>
<dbReference type="PANTHER" id="PTHR12299">
    <property type="entry name" value="HYALURONIC ACID-BINDING PROTEIN 4"/>
    <property type="match status" value="1"/>
</dbReference>
<keyword evidence="5" id="KW-1185">Reference proteome</keyword>
<accession>A0A7J6GMB7</accession>
<dbReference type="PANTHER" id="PTHR12299:SF17">
    <property type="entry name" value="AT19571P-RELATED"/>
    <property type="match status" value="1"/>
</dbReference>
<reference evidence="4 5" key="1">
    <citation type="journal article" date="2020" name="bioRxiv">
        <title>Sequence and annotation of 42 cannabis genomes reveals extensive copy number variation in cannabinoid synthesis and pathogen resistance genes.</title>
        <authorList>
            <person name="Mckernan K.J."/>
            <person name="Helbert Y."/>
            <person name="Kane L.T."/>
            <person name="Ebling H."/>
            <person name="Zhang L."/>
            <person name="Liu B."/>
            <person name="Eaton Z."/>
            <person name="Mclaughlin S."/>
            <person name="Kingan S."/>
            <person name="Baybayan P."/>
            <person name="Concepcion G."/>
            <person name="Jordan M."/>
            <person name="Riva A."/>
            <person name="Barbazuk W."/>
            <person name="Harkins T."/>
        </authorList>
    </citation>
    <scope>NUCLEOTIDE SEQUENCE [LARGE SCALE GENOMIC DNA]</scope>
    <source>
        <strain evidence="4 5">cv. Jamaican Lion 4</strain>
        <strain evidence="2">Father</strain>
        <strain evidence="3">Mother</strain>
        <tissue evidence="3">Leaf</tissue>
    </source>
</reference>
<evidence type="ECO:0000256" key="1">
    <source>
        <dbReference type="SAM" id="MobiDB-lite"/>
    </source>
</evidence>
<feature type="region of interest" description="Disordered" evidence="1">
    <location>
        <begin position="22"/>
        <end position="104"/>
    </location>
</feature>
<dbReference type="GO" id="GO:0005737">
    <property type="term" value="C:cytoplasm"/>
    <property type="evidence" value="ECO:0007669"/>
    <property type="project" value="TreeGrafter"/>
</dbReference>
<feature type="compositionally biased region" description="Gly residues" evidence="1">
    <location>
        <begin position="64"/>
        <end position="82"/>
    </location>
</feature>
<evidence type="ECO:0000313" key="3">
    <source>
        <dbReference type="EMBL" id="KAF4384017.1"/>
    </source>
</evidence>
<dbReference type="EMBL" id="JAATIP010000050">
    <property type="protein sequence ID" value="KAF4384017.1"/>
    <property type="molecule type" value="Genomic_DNA"/>
</dbReference>
<name>A0A7J6GMB7_CANSA</name>
<evidence type="ECO:0000313" key="4">
    <source>
        <dbReference type="Proteomes" id="UP000525078"/>
    </source>
</evidence>
<dbReference type="Proteomes" id="UP000583929">
    <property type="component" value="Unassembled WGS sequence"/>
</dbReference>
<dbReference type="InterPro" id="IPR039764">
    <property type="entry name" value="HABP4/SERBP1-like"/>
</dbReference>
<dbReference type="GO" id="GO:0003723">
    <property type="term" value="F:RNA binding"/>
    <property type="evidence" value="ECO:0007669"/>
    <property type="project" value="InterPro"/>
</dbReference>
<dbReference type="AlphaFoldDB" id="A0A7J6GMB7"/>
<dbReference type="EMBL" id="JAATIQ010000196">
    <property type="protein sequence ID" value="KAF4371398.1"/>
    <property type="molecule type" value="Genomic_DNA"/>
</dbReference>
<gene>
    <name evidence="3" type="ORF">F8388_018769</name>
    <name evidence="2" type="ORF">G4B88_025297</name>
</gene>
<organism evidence="3 4">
    <name type="scientific">Cannabis sativa</name>
    <name type="common">Hemp</name>
    <name type="synonym">Marijuana</name>
    <dbReference type="NCBI Taxonomy" id="3483"/>
    <lineage>
        <taxon>Eukaryota</taxon>
        <taxon>Viridiplantae</taxon>
        <taxon>Streptophyta</taxon>
        <taxon>Embryophyta</taxon>
        <taxon>Tracheophyta</taxon>
        <taxon>Spermatophyta</taxon>
        <taxon>Magnoliopsida</taxon>
        <taxon>eudicotyledons</taxon>
        <taxon>Gunneridae</taxon>
        <taxon>Pentapetalae</taxon>
        <taxon>rosids</taxon>
        <taxon>fabids</taxon>
        <taxon>Rosales</taxon>
        <taxon>Cannabaceae</taxon>
        <taxon>Cannabis</taxon>
    </lineage>
</organism>
<proteinExistence type="predicted"/>
<comment type="caution">
    <text evidence="3">The sequence shown here is derived from an EMBL/GenBank/DDBJ whole genome shotgun (WGS) entry which is preliminary data.</text>
</comment>
<sequence>MNLEEYEKVLEEKRKALVTLKTEERKGSEKDKHKEAAKKEEKAKKSFTINEFPKPAEGERFYSGGHGRGRGCGSRGGYGGGYTPSNMAAPSIEDPGQFPSLGGK</sequence>
<evidence type="ECO:0000313" key="5">
    <source>
        <dbReference type="Proteomes" id="UP000583929"/>
    </source>
</evidence>
<protein>
    <submittedName>
        <fullName evidence="3">Uncharacterized protein</fullName>
    </submittedName>
</protein>
<feature type="compositionally biased region" description="Basic and acidic residues" evidence="1">
    <location>
        <begin position="22"/>
        <end position="44"/>
    </location>
</feature>
<dbReference type="Proteomes" id="UP000525078">
    <property type="component" value="Unassembled WGS sequence"/>
</dbReference>
<dbReference type="GO" id="GO:0005634">
    <property type="term" value="C:nucleus"/>
    <property type="evidence" value="ECO:0007669"/>
    <property type="project" value="TreeGrafter"/>
</dbReference>